<gene>
    <name evidence="2" type="ORF">NPX13_g4713</name>
</gene>
<sequence length="975" mass="109237">MCLTDPLDTVCGRPLAKAATNIWFHPNCRAKKTAWLASTQAQLQSVRWWQITELVAQIYGPGRSQQYQLIVTPKVANSLFAELNKLVKEGVLTAETDYEGTTLKWPEWTIVWTWPTWNRDKSEQAAKAALALSKPDNGAGRSFPTPGQADNLQGRTGYPPGSSHTQPNQGPRIHTDRLQPKYMTSHQSRAHIFDPYPINSGTHLHGQIETERQTNDRQFFGNNHEQPHYTALQPGASQSYSVSSIFREMKQLQQVKDRATIKLADIDQQLSKTDMTAKIDIVVILQNLKLRRHLCEAQDKIERERDQVDVVNPYLKHMGYPLEPRNMQIPAAVDQLNGQTLNGKADIKPITAECQMFLQKDAGSILPTPPPSPPSSPSPQLPRSSRSPSPPLQYDMDQSLVPPLQFRQNYYYGIESFRKLCGCSETTTFDPNYRPAYDDKWAVGKCLRPVGIHATNQHFCLGQARSELAKSLIQAINHSSIPISTLDVLRIGDATLPAADLPVKLLLTLHREVEWDQGMKIARRCHQLLQDFNILDVHCEVVEASVQNCNSIILRDDSAYLWPMDAQWRYHWSEPLRQFTHLLGQPITSDSYPSSQGSIGCRVRLSITPNSQSSEKDEKATAIRLNGMLTCRHPIMRDNNFAMIKPVITAERMIGPSRKGQRIKVMLPSTSYEPVIEQLTAKTKQVGAYINSLGERLEQCQPNAKESEAERMALRRQQTAAELEQSSLTSAIQWCQNPRSNTYIGSIIASPAICPYKAADGVMFQRDWALVGCNRFKSYLADGSPLDNWVCIDGLPHRFKARLQETGQAFTHDGLEGDALMDAHLIRLTKYIAAPSLAKLLAKMKSLKRQIYAFKYGQVTKITHGHINENASYTWKYGNSVSDNVAILAPDRISPFSAPGDSGSLVSILYEPDDGPKVSVAIGILWGGAASNGKGFSMAYATPLQYVFDDITQLISKDLRAEVQIENWETWEPPT</sequence>
<accession>A0A9W8NFB9</accession>
<proteinExistence type="predicted"/>
<keyword evidence="3" id="KW-1185">Reference proteome</keyword>
<organism evidence="2 3">
    <name type="scientific">Xylaria arbuscula</name>
    <dbReference type="NCBI Taxonomy" id="114810"/>
    <lineage>
        <taxon>Eukaryota</taxon>
        <taxon>Fungi</taxon>
        <taxon>Dikarya</taxon>
        <taxon>Ascomycota</taxon>
        <taxon>Pezizomycotina</taxon>
        <taxon>Sordariomycetes</taxon>
        <taxon>Xylariomycetidae</taxon>
        <taxon>Xylariales</taxon>
        <taxon>Xylariaceae</taxon>
        <taxon>Xylaria</taxon>
    </lineage>
</organism>
<reference evidence="2" key="1">
    <citation type="submission" date="2022-07" db="EMBL/GenBank/DDBJ databases">
        <title>Genome Sequence of Xylaria arbuscula.</title>
        <authorList>
            <person name="Buettner E."/>
        </authorList>
    </citation>
    <scope>NUCLEOTIDE SEQUENCE</scope>
    <source>
        <strain evidence="2">VT107</strain>
    </source>
</reference>
<feature type="region of interest" description="Disordered" evidence="1">
    <location>
        <begin position="362"/>
        <end position="397"/>
    </location>
</feature>
<comment type="caution">
    <text evidence="2">The sequence shown here is derived from an EMBL/GenBank/DDBJ whole genome shotgun (WGS) entry which is preliminary data.</text>
</comment>
<feature type="region of interest" description="Disordered" evidence="1">
    <location>
        <begin position="134"/>
        <end position="175"/>
    </location>
</feature>
<evidence type="ECO:0000256" key="1">
    <source>
        <dbReference type="SAM" id="MobiDB-lite"/>
    </source>
</evidence>
<dbReference type="Proteomes" id="UP001148614">
    <property type="component" value="Unassembled WGS sequence"/>
</dbReference>
<protein>
    <submittedName>
        <fullName evidence="2">Uncharacterized protein</fullName>
    </submittedName>
</protein>
<dbReference type="AlphaFoldDB" id="A0A9W8NFB9"/>
<feature type="compositionally biased region" description="Pro residues" evidence="1">
    <location>
        <begin position="367"/>
        <end position="380"/>
    </location>
</feature>
<name>A0A9W8NFB9_9PEZI</name>
<evidence type="ECO:0000313" key="3">
    <source>
        <dbReference type="Proteomes" id="UP001148614"/>
    </source>
</evidence>
<dbReference type="EMBL" id="JANPWZ010000685">
    <property type="protein sequence ID" value="KAJ3573393.1"/>
    <property type="molecule type" value="Genomic_DNA"/>
</dbReference>
<evidence type="ECO:0000313" key="2">
    <source>
        <dbReference type="EMBL" id="KAJ3573393.1"/>
    </source>
</evidence>